<dbReference type="PROSITE" id="PS50893">
    <property type="entry name" value="ABC_TRANSPORTER_2"/>
    <property type="match status" value="1"/>
</dbReference>
<dbReference type="Pfam" id="PF13732">
    <property type="entry name" value="DrrA1-3_C"/>
    <property type="match status" value="1"/>
</dbReference>
<dbReference type="InterPro" id="IPR050763">
    <property type="entry name" value="ABC_transporter_ATP-binding"/>
</dbReference>
<dbReference type="Gene3D" id="3.40.50.300">
    <property type="entry name" value="P-loop containing nucleotide triphosphate hydrolases"/>
    <property type="match status" value="1"/>
</dbReference>
<feature type="domain" description="ABC transporter" evidence="5">
    <location>
        <begin position="4"/>
        <end position="231"/>
    </location>
</feature>
<dbReference type="SUPFAM" id="SSF52540">
    <property type="entry name" value="P-loop containing nucleoside triphosphate hydrolases"/>
    <property type="match status" value="1"/>
</dbReference>
<dbReference type="EMBL" id="GU191798">
    <property type="protein sequence ID" value="ACZ28621.1"/>
    <property type="molecule type" value="Genomic_DNA"/>
</dbReference>
<name>E3T309_9ZZZZ</name>
<proteinExistence type="inferred from homology"/>
<dbReference type="PANTHER" id="PTHR42711">
    <property type="entry name" value="ABC TRANSPORTER ATP-BINDING PROTEIN"/>
    <property type="match status" value="1"/>
</dbReference>
<protein>
    <submittedName>
        <fullName evidence="6">ABC transporter ATPase subunit</fullName>
    </submittedName>
</protein>
<evidence type="ECO:0000256" key="3">
    <source>
        <dbReference type="ARBA" id="ARBA00022741"/>
    </source>
</evidence>
<dbReference type="SMART" id="SM00382">
    <property type="entry name" value="AAA"/>
    <property type="match status" value="1"/>
</dbReference>
<organism evidence="6">
    <name type="scientific">uncultured organism</name>
    <dbReference type="NCBI Taxonomy" id="155900"/>
    <lineage>
        <taxon>unclassified sequences</taxon>
        <taxon>environmental samples</taxon>
    </lineage>
</organism>
<dbReference type="GO" id="GO:0016887">
    <property type="term" value="F:ATP hydrolysis activity"/>
    <property type="evidence" value="ECO:0007669"/>
    <property type="project" value="InterPro"/>
</dbReference>
<dbReference type="InterPro" id="IPR025302">
    <property type="entry name" value="DrrA1/2-like_C"/>
</dbReference>
<dbReference type="Pfam" id="PF00005">
    <property type="entry name" value="ABC_tran"/>
    <property type="match status" value="1"/>
</dbReference>
<dbReference type="InterPro" id="IPR027417">
    <property type="entry name" value="P-loop_NTPase"/>
</dbReference>
<evidence type="ECO:0000256" key="2">
    <source>
        <dbReference type="ARBA" id="ARBA00022448"/>
    </source>
</evidence>
<evidence type="ECO:0000256" key="1">
    <source>
        <dbReference type="ARBA" id="ARBA00005417"/>
    </source>
</evidence>
<comment type="similarity">
    <text evidence="1">Belongs to the ABC transporter superfamily.</text>
</comment>
<dbReference type="PROSITE" id="PS00211">
    <property type="entry name" value="ABC_TRANSPORTER_1"/>
    <property type="match status" value="1"/>
</dbReference>
<keyword evidence="4" id="KW-0067">ATP-binding</keyword>
<sequence>MNALEVKNLSKSFNGIKAVDNATFVVPEGSIFGLIGRNGAGKTTTIRMMMNIYLPDNGEVILRGSKVGQEFKNKVGYLPEERGLYKKMKVLETLLFFAEIKGVIGKDIEKKALGYLERFDLLNRKDSKIEDLSKGNQQKIQFISTILHEPEFIILDEPFSGLDPINTNLLKEIILEEKKRGKVIILSTHLMDFAEKMCDHIAMIDHGQIILNGPLNEIKRNYAQKNISLVYEGDISFLRELPIVEKISDYGNSTGIYVRDTSQIQEVLKKLVENNIIIKKFSANEISLQEIFIELAGRIEDTAEVSYV</sequence>
<reference evidence="6" key="1">
    <citation type="journal article" date="2011" name="ISME J.">
        <title>Comparative metagenomics of microbial communities inhabiting deep-sea hydrothermal vent chimneys with contrasting chemistries.</title>
        <authorList>
            <person name="Xie W."/>
            <person name="Wang F."/>
            <person name="Guo L."/>
            <person name="Chen Z."/>
            <person name="Sievert S.M."/>
            <person name="Meng J."/>
            <person name="Huang G."/>
            <person name="Li Y."/>
            <person name="Yan Q."/>
            <person name="Wu S."/>
            <person name="Wang X."/>
            <person name="Chen S."/>
            <person name="He G."/>
            <person name="Xiao X."/>
            <person name="Xu A."/>
        </authorList>
    </citation>
    <scope>NUCLEOTIDE SEQUENCE</scope>
</reference>
<accession>E3T309</accession>
<keyword evidence="2" id="KW-0813">Transport</keyword>
<evidence type="ECO:0000256" key="4">
    <source>
        <dbReference type="ARBA" id="ARBA00022840"/>
    </source>
</evidence>
<dbReference type="AlphaFoldDB" id="E3T309"/>
<dbReference type="InterPro" id="IPR003439">
    <property type="entry name" value="ABC_transporter-like_ATP-bd"/>
</dbReference>
<evidence type="ECO:0000313" key="6">
    <source>
        <dbReference type="EMBL" id="ACZ28621.1"/>
    </source>
</evidence>
<dbReference type="InterPro" id="IPR017871">
    <property type="entry name" value="ABC_transporter-like_CS"/>
</dbReference>
<dbReference type="PANTHER" id="PTHR42711:SF5">
    <property type="entry name" value="ABC TRANSPORTER ATP-BINDING PROTEIN NATA"/>
    <property type="match status" value="1"/>
</dbReference>
<dbReference type="InterPro" id="IPR003593">
    <property type="entry name" value="AAA+_ATPase"/>
</dbReference>
<keyword evidence="3" id="KW-0547">Nucleotide-binding</keyword>
<dbReference type="GO" id="GO:0005524">
    <property type="term" value="F:ATP binding"/>
    <property type="evidence" value="ECO:0007669"/>
    <property type="project" value="UniProtKB-KW"/>
</dbReference>
<evidence type="ECO:0000259" key="5">
    <source>
        <dbReference type="PROSITE" id="PS50893"/>
    </source>
</evidence>